<dbReference type="Proteomes" id="UP001597046">
    <property type="component" value="Unassembled WGS sequence"/>
</dbReference>
<organism evidence="2 3">
    <name type="scientific">Terrabacter terrigena</name>
    <dbReference type="NCBI Taxonomy" id="574718"/>
    <lineage>
        <taxon>Bacteria</taxon>
        <taxon>Bacillati</taxon>
        <taxon>Actinomycetota</taxon>
        <taxon>Actinomycetes</taxon>
        <taxon>Micrococcales</taxon>
        <taxon>Intrasporangiaceae</taxon>
        <taxon>Terrabacter</taxon>
    </lineage>
</organism>
<dbReference type="InterPro" id="IPR009061">
    <property type="entry name" value="DNA-bd_dom_put_sf"/>
</dbReference>
<feature type="domain" description="HTH merR-type" evidence="1">
    <location>
        <begin position="13"/>
        <end position="43"/>
    </location>
</feature>
<evidence type="ECO:0000259" key="1">
    <source>
        <dbReference type="Pfam" id="PF13411"/>
    </source>
</evidence>
<dbReference type="InterPro" id="IPR000551">
    <property type="entry name" value="MerR-type_HTH_dom"/>
</dbReference>
<gene>
    <name evidence="2" type="ORF">ACFQ2V_11985</name>
</gene>
<dbReference type="Pfam" id="PF13411">
    <property type="entry name" value="MerR_1"/>
    <property type="match status" value="1"/>
</dbReference>
<dbReference type="RefSeq" id="WP_386052932.1">
    <property type="nucleotide sequence ID" value="NZ_JBHTKH010000007.1"/>
</dbReference>
<dbReference type="SUPFAM" id="SSF46955">
    <property type="entry name" value="Putative DNA-binding domain"/>
    <property type="match status" value="1"/>
</dbReference>
<sequence length="77" mass="8544">MTPLDVGAVALVTVDEAAARLGVPAATIRQWKRRYKVRSTKVDGRLLLALADLWDVEHNTRKNPRGRARHNGADLSQ</sequence>
<keyword evidence="3" id="KW-1185">Reference proteome</keyword>
<accession>A0ABW3MWF0</accession>
<comment type="caution">
    <text evidence="2">The sequence shown here is derived from an EMBL/GenBank/DDBJ whole genome shotgun (WGS) entry which is preliminary data.</text>
</comment>
<reference evidence="3" key="1">
    <citation type="journal article" date="2019" name="Int. J. Syst. Evol. Microbiol.">
        <title>The Global Catalogue of Microorganisms (GCM) 10K type strain sequencing project: providing services to taxonomists for standard genome sequencing and annotation.</title>
        <authorList>
            <consortium name="The Broad Institute Genomics Platform"/>
            <consortium name="The Broad Institute Genome Sequencing Center for Infectious Disease"/>
            <person name="Wu L."/>
            <person name="Ma J."/>
        </authorList>
    </citation>
    <scope>NUCLEOTIDE SEQUENCE [LARGE SCALE GENOMIC DNA]</scope>
    <source>
        <strain evidence="3">CCUG 57508</strain>
    </source>
</reference>
<name>A0ABW3MWF0_9MICO</name>
<evidence type="ECO:0000313" key="3">
    <source>
        <dbReference type="Proteomes" id="UP001597046"/>
    </source>
</evidence>
<proteinExistence type="predicted"/>
<evidence type="ECO:0000313" key="2">
    <source>
        <dbReference type="EMBL" id="MFD1055028.1"/>
    </source>
</evidence>
<protein>
    <submittedName>
        <fullName evidence="2">MerR family transcriptional regulator</fullName>
    </submittedName>
</protein>
<dbReference type="EMBL" id="JBHTKH010000007">
    <property type="protein sequence ID" value="MFD1055028.1"/>
    <property type="molecule type" value="Genomic_DNA"/>
</dbReference>